<dbReference type="Pfam" id="PF00155">
    <property type="entry name" value="Aminotran_1_2"/>
    <property type="match status" value="1"/>
</dbReference>
<name>A0ABU6N5N5_9BACI</name>
<dbReference type="RefSeq" id="WP_327966414.1">
    <property type="nucleotide sequence ID" value="NZ_JARMQG010000032.1"/>
</dbReference>
<accession>A0ABU6N5N5</accession>
<proteinExistence type="inferred from homology"/>
<feature type="non-terminal residue" evidence="9">
    <location>
        <position position="342"/>
    </location>
</feature>
<keyword evidence="3 9" id="KW-0032">Aminotransferase</keyword>
<evidence type="ECO:0000256" key="5">
    <source>
        <dbReference type="ARBA" id="ARBA00023015"/>
    </source>
</evidence>
<dbReference type="InterPro" id="IPR051446">
    <property type="entry name" value="HTH_trans_reg/aminotransferase"/>
</dbReference>
<keyword evidence="7" id="KW-0804">Transcription</keyword>
<dbReference type="SMART" id="SM00345">
    <property type="entry name" value="HTH_GNTR"/>
    <property type="match status" value="1"/>
</dbReference>
<protein>
    <submittedName>
        <fullName evidence="9">PLP-dependent aminotransferase family protein</fullName>
    </submittedName>
</protein>
<dbReference type="SUPFAM" id="SSF46785">
    <property type="entry name" value="Winged helix' DNA-binding domain"/>
    <property type="match status" value="1"/>
</dbReference>
<evidence type="ECO:0000256" key="3">
    <source>
        <dbReference type="ARBA" id="ARBA00022576"/>
    </source>
</evidence>
<dbReference type="Proteomes" id="UP001330749">
    <property type="component" value="Unassembled WGS sequence"/>
</dbReference>
<evidence type="ECO:0000259" key="8">
    <source>
        <dbReference type="PROSITE" id="PS50949"/>
    </source>
</evidence>
<dbReference type="InterPro" id="IPR015421">
    <property type="entry name" value="PyrdxlP-dep_Trfase_major"/>
</dbReference>
<evidence type="ECO:0000256" key="4">
    <source>
        <dbReference type="ARBA" id="ARBA00022898"/>
    </source>
</evidence>
<dbReference type="InterPro" id="IPR015424">
    <property type="entry name" value="PyrdxlP-dep_Trfase"/>
</dbReference>
<dbReference type="GO" id="GO:0008483">
    <property type="term" value="F:transaminase activity"/>
    <property type="evidence" value="ECO:0007669"/>
    <property type="project" value="UniProtKB-KW"/>
</dbReference>
<dbReference type="PANTHER" id="PTHR46577:SF1">
    <property type="entry name" value="HTH-TYPE TRANSCRIPTIONAL REGULATORY PROTEIN GABR"/>
    <property type="match status" value="1"/>
</dbReference>
<dbReference type="Gene3D" id="3.40.640.10">
    <property type="entry name" value="Type I PLP-dependent aspartate aminotransferase-like (Major domain)"/>
    <property type="match status" value="1"/>
</dbReference>
<keyword evidence="3 9" id="KW-0808">Transferase</keyword>
<organism evidence="9 10">
    <name type="scientific">Bacillus xiapuensis</name>
    <dbReference type="NCBI Taxonomy" id="2014075"/>
    <lineage>
        <taxon>Bacteria</taxon>
        <taxon>Bacillati</taxon>
        <taxon>Bacillota</taxon>
        <taxon>Bacilli</taxon>
        <taxon>Bacillales</taxon>
        <taxon>Bacillaceae</taxon>
        <taxon>Bacillus</taxon>
    </lineage>
</organism>
<evidence type="ECO:0000313" key="10">
    <source>
        <dbReference type="Proteomes" id="UP001330749"/>
    </source>
</evidence>
<evidence type="ECO:0000256" key="2">
    <source>
        <dbReference type="ARBA" id="ARBA00005384"/>
    </source>
</evidence>
<gene>
    <name evidence="9" type="ORF">P4447_03070</name>
</gene>
<dbReference type="Gene3D" id="1.10.10.10">
    <property type="entry name" value="Winged helix-like DNA-binding domain superfamily/Winged helix DNA-binding domain"/>
    <property type="match status" value="1"/>
</dbReference>
<evidence type="ECO:0000256" key="6">
    <source>
        <dbReference type="ARBA" id="ARBA00023125"/>
    </source>
</evidence>
<evidence type="ECO:0000313" key="9">
    <source>
        <dbReference type="EMBL" id="MED3561531.1"/>
    </source>
</evidence>
<sequence length="342" mass="39248">MLEFTPNLETHCDEPLYFQLYNYIKKEIKTGKLPANTKLPSKRKLSTYLQISQNTIEAAYGQLLAEGYIEAKPRSGYFVCELEQANFTVKRDVQFIEEKKYKEQFFSFDFTYAGVDSGSFPFGLYRKITNEVLRIENKQVLLLGHPQGDFGLRETIAKYLFESRGVHCSPSQIIIGSGTPYLLNLLFKLLKGSKFAVENPGYHRGIFIHGQNIEDVEMIPLDQGGIILSHLEQSRANVVCVTPSHQFPCGMIMPISRRMQLLSWAEKEENRFIIEDDYDSEFRYIGKPIPALQGLDKYEKVIYMSTFSKSLLPSLRVAYIVLPTTLLQKYKEAFSFYSATVP</sequence>
<dbReference type="CDD" id="cd00609">
    <property type="entry name" value="AAT_like"/>
    <property type="match status" value="1"/>
</dbReference>
<keyword evidence="4" id="KW-0663">Pyridoxal phosphate</keyword>
<dbReference type="SUPFAM" id="SSF53383">
    <property type="entry name" value="PLP-dependent transferases"/>
    <property type="match status" value="1"/>
</dbReference>
<dbReference type="CDD" id="cd07377">
    <property type="entry name" value="WHTH_GntR"/>
    <property type="match status" value="1"/>
</dbReference>
<keyword evidence="10" id="KW-1185">Reference proteome</keyword>
<feature type="domain" description="HTH gntR-type" evidence="8">
    <location>
        <begin position="14"/>
        <end position="82"/>
    </location>
</feature>
<comment type="similarity">
    <text evidence="2">In the C-terminal section; belongs to the class-I pyridoxal-phosphate-dependent aminotransferase family.</text>
</comment>
<reference evidence="9 10" key="1">
    <citation type="submission" date="2023-03" db="EMBL/GenBank/DDBJ databases">
        <title>Bacillus Genome Sequencing.</title>
        <authorList>
            <person name="Dunlap C."/>
        </authorList>
    </citation>
    <scope>NUCLEOTIDE SEQUENCE [LARGE SCALE GENOMIC DNA]</scope>
    <source>
        <strain evidence="9 10">B-14544</strain>
    </source>
</reference>
<comment type="cofactor">
    <cofactor evidence="1">
        <name>pyridoxal 5'-phosphate</name>
        <dbReference type="ChEBI" id="CHEBI:597326"/>
    </cofactor>
</comment>
<dbReference type="Pfam" id="PF00392">
    <property type="entry name" value="GntR"/>
    <property type="match status" value="1"/>
</dbReference>
<dbReference type="InterPro" id="IPR036390">
    <property type="entry name" value="WH_DNA-bd_sf"/>
</dbReference>
<evidence type="ECO:0000256" key="1">
    <source>
        <dbReference type="ARBA" id="ARBA00001933"/>
    </source>
</evidence>
<evidence type="ECO:0000256" key="7">
    <source>
        <dbReference type="ARBA" id="ARBA00023163"/>
    </source>
</evidence>
<dbReference type="EMBL" id="JARMQG010000032">
    <property type="protein sequence ID" value="MED3561531.1"/>
    <property type="molecule type" value="Genomic_DNA"/>
</dbReference>
<dbReference type="InterPro" id="IPR004839">
    <property type="entry name" value="Aminotransferase_I/II_large"/>
</dbReference>
<keyword evidence="6" id="KW-0238">DNA-binding</keyword>
<keyword evidence="5" id="KW-0805">Transcription regulation</keyword>
<dbReference type="PANTHER" id="PTHR46577">
    <property type="entry name" value="HTH-TYPE TRANSCRIPTIONAL REGULATORY PROTEIN GABR"/>
    <property type="match status" value="1"/>
</dbReference>
<dbReference type="InterPro" id="IPR000524">
    <property type="entry name" value="Tscrpt_reg_HTH_GntR"/>
</dbReference>
<comment type="caution">
    <text evidence="9">The sequence shown here is derived from an EMBL/GenBank/DDBJ whole genome shotgun (WGS) entry which is preliminary data.</text>
</comment>
<dbReference type="InterPro" id="IPR036388">
    <property type="entry name" value="WH-like_DNA-bd_sf"/>
</dbReference>
<dbReference type="PROSITE" id="PS50949">
    <property type="entry name" value="HTH_GNTR"/>
    <property type="match status" value="1"/>
</dbReference>